<keyword evidence="2" id="KW-1185">Reference proteome</keyword>
<proteinExistence type="predicted"/>
<name>A0A2U1IYR0_SMIAN</name>
<protein>
    <submittedName>
        <fullName evidence="1">Uncharacterized protein</fullName>
    </submittedName>
</protein>
<evidence type="ECO:0000313" key="1">
    <source>
        <dbReference type="EMBL" id="PVZ97949.1"/>
    </source>
</evidence>
<accession>A0A2U1IYR0</accession>
<reference evidence="1 2" key="1">
    <citation type="journal article" date="2018" name="MBio">
        <title>Comparative Genomics Reveals the Core Gene Toolbox for the Fungus-Insect Symbiosis.</title>
        <authorList>
            <person name="Wang Y."/>
            <person name="Stata M."/>
            <person name="Wang W."/>
            <person name="Stajich J.E."/>
            <person name="White M.M."/>
            <person name="Moncalvo J.M."/>
        </authorList>
    </citation>
    <scope>NUCLEOTIDE SEQUENCE [LARGE SCALE GENOMIC DNA]</scope>
    <source>
        <strain evidence="1 2">AUS-126-30</strain>
    </source>
</reference>
<comment type="caution">
    <text evidence="1">The sequence shown here is derived from an EMBL/GenBank/DDBJ whole genome shotgun (WGS) entry which is preliminary data.</text>
</comment>
<dbReference type="EMBL" id="MBFU01000645">
    <property type="protein sequence ID" value="PVZ97949.1"/>
    <property type="molecule type" value="Genomic_DNA"/>
</dbReference>
<dbReference type="AlphaFoldDB" id="A0A2U1IYR0"/>
<gene>
    <name evidence="1" type="ORF">BB558_006072</name>
</gene>
<dbReference type="Proteomes" id="UP000245591">
    <property type="component" value="Unassembled WGS sequence"/>
</dbReference>
<evidence type="ECO:0000313" key="2">
    <source>
        <dbReference type="Proteomes" id="UP000245591"/>
    </source>
</evidence>
<organism evidence="1 2">
    <name type="scientific">Smittium angustum</name>
    <dbReference type="NCBI Taxonomy" id="133377"/>
    <lineage>
        <taxon>Eukaryota</taxon>
        <taxon>Fungi</taxon>
        <taxon>Fungi incertae sedis</taxon>
        <taxon>Zoopagomycota</taxon>
        <taxon>Kickxellomycotina</taxon>
        <taxon>Harpellomycetes</taxon>
        <taxon>Harpellales</taxon>
        <taxon>Legeriomycetaceae</taxon>
        <taxon>Smittium</taxon>
    </lineage>
</organism>
<sequence length="111" mass="12604">MDMTYVPQQDNWKLNKMLALSLELKTSLMSADLIDPITRSKLWINYNVNKVIDISNLLNSLPNNNLPIQRDNNLVISNMALFARGKLEGYTSKSGIDYLLNSNYLSPNLKA</sequence>